<keyword evidence="2 4" id="KW-0067">ATP-binding</keyword>
<evidence type="ECO:0000259" key="6">
    <source>
        <dbReference type="Pfam" id="PF22740"/>
    </source>
</evidence>
<dbReference type="PANTHER" id="PTHR30448:SF0">
    <property type="entry name" value="RNASE ADAPTER PROTEIN RAPZ"/>
    <property type="match status" value="1"/>
</dbReference>
<name>A0ABY5TP08_9GAMM</name>
<dbReference type="InterPro" id="IPR053930">
    <property type="entry name" value="RapZ-like_N"/>
</dbReference>
<organism evidence="7 8">
    <name type="scientific">SAR92 clade bacterium H455</name>
    <dbReference type="NCBI Taxonomy" id="2974818"/>
    <lineage>
        <taxon>Bacteria</taxon>
        <taxon>Pseudomonadati</taxon>
        <taxon>Pseudomonadota</taxon>
        <taxon>Gammaproteobacteria</taxon>
        <taxon>Cellvibrionales</taxon>
        <taxon>Porticoccaceae</taxon>
        <taxon>SAR92 clade</taxon>
    </lineage>
</organism>
<protein>
    <submittedName>
        <fullName evidence="7">RNase adapter RapZ</fullName>
    </submittedName>
</protein>
<evidence type="ECO:0000256" key="4">
    <source>
        <dbReference type="HAMAP-Rule" id="MF_00636"/>
    </source>
</evidence>
<feature type="binding site" evidence="4">
    <location>
        <begin position="60"/>
        <end position="63"/>
    </location>
    <ligand>
        <name>GTP</name>
        <dbReference type="ChEBI" id="CHEBI:37565"/>
    </ligand>
</feature>
<evidence type="ECO:0000256" key="1">
    <source>
        <dbReference type="ARBA" id="ARBA00022741"/>
    </source>
</evidence>
<dbReference type="HAMAP" id="MF_00636">
    <property type="entry name" value="RapZ_like"/>
    <property type="match status" value="1"/>
</dbReference>
<reference evidence="7" key="1">
    <citation type="submission" date="2022-08" db="EMBL/GenBank/DDBJ databases">
        <title>Catabolic pathway analysis in culturable SAR92 clade bacteria reveals their overlooked roles in DMSP degradation in coastal seas.</title>
        <authorList>
            <person name="He X."/>
            <person name="Zhang X."/>
            <person name="Zhang Y."/>
        </authorList>
    </citation>
    <scope>NUCLEOTIDE SEQUENCE</scope>
    <source>
        <strain evidence="7">H455</strain>
    </source>
</reference>
<evidence type="ECO:0000313" key="8">
    <source>
        <dbReference type="Proteomes" id="UP001059934"/>
    </source>
</evidence>
<dbReference type="NCBIfam" id="NF003828">
    <property type="entry name" value="PRK05416.1"/>
    <property type="match status" value="1"/>
</dbReference>
<dbReference type="SUPFAM" id="SSF52540">
    <property type="entry name" value="P-loop containing nucleoside triphosphate hydrolases"/>
    <property type="match status" value="1"/>
</dbReference>
<accession>A0ABY5TP08</accession>
<evidence type="ECO:0000259" key="5">
    <source>
        <dbReference type="Pfam" id="PF03668"/>
    </source>
</evidence>
<evidence type="ECO:0000256" key="2">
    <source>
        <dbReference type="ARBA" id="ARBA00022840"/>
    </source>
</evidence>
<gene>
    <name evidence="7" type="primary">rapZ</name>
    <name evidence="7" type="ORF">NYF23_02890</name>
</gene>
<keyword evidence="1 4" id="KW-0547">Nucleotide-binding</keyword>
<keyword evidence="3 4" id="KW-0342">GTP-binding</keyword>
<dbReference type="Pfam" id="PF22740">
    <property type="entry name" value="PapZ_C"/>
    <property type="match status" value="1"/>
</dbReference>
<feature type="domain" description="RapZ-like N-terminal" evidence="5">
    <location>
        <begin position="1"/>
        <end position="158"/>
    </location>
</feature>
<dbReference type="PANTHER" id="PTHR30448">
    <property type="entry name" value="RNASE ADAPTER PROTEIN RAPZ"/>
    <property type="match status" value="1"/>
</dbReference>
<dbReference type="EMBL" id="CP103416">
    <property type="protein sequence ID" value="UVW35568.1"/>
    <property type="molecule type" value="Genomic_DNA"/>
</dbReference>
<dbReference type="PIRSF" id="PIRSF005052">
    <property type="entry name" value="P-loopkin"/>
    <property type="match status" value="1"/>
</dbReference>
<dbReference type="InterPro" id="IPR027417">
    <property type="entry name" value="P-loop_NTPase"/>
</dbReference>
<dbReference type="Proteomes" id="UP001059934">
    <property type="component" value="Chromosome"/>
</dbReference>
<proteinExistence type="inferred from homology"/>
<evidence type="ECO:0000256" key="3">
    <source>
        <dbReference type="ARBA" id="ARBA00023134"/>
    </source>
</evidence>
<evidence type="ECO:0000313" key="7">
    <source>
        <dbReference type="EMBL" id="UVW35568.1"/>
    </source>
</evidence>
<dbReference type="InterPro" id="IPR053931">
    <property type="entry name" value="RapZ_C"/>
</dbReference>
<dbReference type="InterPro" id="IPR005337">
    <property type="entry name" value="RapZ-like"/>
</dbReference>
<feature type="binding site" evidence="4">
    <location>
        <begin position="8"/>
        <end position="15"/>
    </location>
    <ligand>
        <name>ATP</name>
        <dbReference type="ChEBI" id="CHEBI:30616"/>
    </ligand>
</feature>
<feature type="domain" description="RapZ C-terminal" evidence="6">
    <location>
        <begin position="165"/>
        <end position="284"/>
    </location>
</feature>
<keyword evidence="8" id="KW-1185">Reference proteome</keyword>
<sequence>MRLVIISGHSGSGKTSALNILEDVGFTCIDNLPATLLEHLIGQLNENSNHQDLNVAVGIDARNLVGDLNKIPDILQSIEREGVDVDVIFLYAHRSDLLRRYSETRRRHPLSTDAIGLKEAIKLEKAILSPISEIADRSVDTSRLTLHQLRDLIKNTIVPKQPQHMSILFESFGFKNRVPSDSDFVFDVRCLPNPYWKAQLKSKTGEDPEVIEFLESQVEIASMLADIIGFLTRWIPQFQGNNRSYLTISIGCTGGQHRSVYLANRLHEHFSGVHPFVQVTHKELSP</sequence>
<dbReference type="Pfam" id="PF03668">
    <property type="entry name" value="RapZ-like_N"/>
    <property type="match status" value="1"/>
</dbReference>